<feature type="region of interest" description="Disordered" evidence="1">
    <location>
        <begin position="1"/>
        <end position="27"/>
    </location>
</feature>
<accession>A7WLB9</accession>
<gene>
    <name evidence="3" type="primary">leafy</name>
</gene>
<reference evidence="3" key="1">
    <citation type="submission" date="2006-08" db="EMBL/GenBank/DDBJ databases">
        <title>Evolutionary patterns of non-adaptive and adaptive radiation of Taiwanese Rhododendron (Ericaceae) based on cytoplasmic and nuclear DNA.</title>
        <authorList>
            <person name="Hwang S.Y."/>
            <person name="Hwang C.Y."/>
            <person name="Lin T.P."/>
            <person name="Cheng Y.P."/>
            <person name="Chen Y.L."/>
        </authorList>
    </citation>
    <scope>NUCLEOTIDE SEQUENCE</scope>
    <source>
        <strain evidence="3">2</strain>
    </source>
</reference>
<feature type="non-terminal residue" evidence="3">
    <location>
        <position position="50"/>
    </location>
</feature>
<evidence type="ECO:0000313" key="3">
    <source>
        <dbReference type="EMBL" id="CAL36135.1"/>
    </source>
</evidence>
<dbReference type="Pfam" id="PF17538">
    <property type="entry name" value="C_LFY_FLO"/>
    <property type="match status" value="1"/>
</dbReference>
<dbReference type="InterPro" id="IPR038276">
    <property type="entry name" value="Floricaula/leafy_C_sf"/>
</dbReference>
<organism evidence="3">
    <name type="scientific">Rhododendron kanehirae</name>
    <dbReference type="NCBI Taxonomy" id="101953"/>
    <lineage>
        <taxon>Eukaryota</taxon>
        <taxon>Viridiplantae</taxon>
        <taxon>Streptophyta</taxon>
        <taxon>Embryophyta</taxon>
        <taxon>Tracheophyta</taxon>
        <taxon>Spermatophyta</taxon>
        <taxon>Magnoliopsida</taxon>
        <taxon>eudicotyledons</taxon>
        <taxon>Gunneridae</taxon>
        <taxon>Pentapetalae</taxon>
        <taxon>asterids</taxon>
        <taxon>Ericales</taxon>
        <taxon>Ericaceae</taxon>
        <taxon>Ericoideae</taxon>
        <taxon>Rhodoreae</taxon>
        <taxon>Rhododendron</taxon>
    </lineage>
</organism>
<evidence type="ECO:0000259" key="2">
    <source>
        <dbReference type="Pfam" id="PF17538"/>
    </source>
</evidence>
<dbReference type="Gene3D" id="1.10.4180.10">
    <property type="entry name" value="Protein LEAFY"/>
    <property type="match status" value="1"/>
</dbReference>
<sequence length="50" mass="5666">ERPRLPVSPVRAVPRFPDPGPERCQGARRKMPNQVTNQVFRYAKNAGASY</sequence>
<protein>
    <submittedName>
        <fullName evidence="3">Leafy protein</fullName>
    </submittedName>
</protein>
<feature type="domain" description="Floricaula/leafy DNA-binding C-terminal" evidence="2">
    <location>
        <begin position="29"/>
        <end position="50"/>
    </location>
</feature>
<dbReference type="GO" id="GO:0003677">
    <property type="term" value="F:DNA binding"/>
    <property type="evidence" value="ECO:0007669"/>
    <property type="project" value="InterPro"/>
</dbReference>
<proteinExistence type="predicted"/>
<feature type="non-terminal residue" evidence="3">
    <location>
        <position position="1"/>
    </location>
</feature>
<evidence type="ECO:0000256" key="1">
    <source>
        <dbReference type="SAM" id="MobiDB-lite"/>
    </source>
</evidence>
<dbReference type="InterPro" id="IPR035209">
    <property type="entry name" value="FLO/LFY_C"/>
</dbReference>
<dbReference type="AlphaFoldDB" id="A7WLB9"/>
<name>A7WLB9_9ERIC</name>
<dbReference type="EMBL" id="AM296085">
    <property type="protein sequence ID" value="CAL36135.1"/>
    <property type="molecule type" value="Genomic_DNA"/>
</dbReference>